<proteinExistence type="predicted"/>
<keyword evidence="2" id="KW-1185">Reference proteome</keyword>
<reference evidence="1 2" key="1">
    <citation type="journal article" date="2018" name="G3 (Bethesda)">
        <title>Phylogenetic and Phylogenomic Definition of Rhizopus Species.</title>
        <authorList>
            <person name="Gryganskyi A.P."/>
            <person name="Golan J."/>
            <person name="Dolatabadi S."/>
            <person name="Mondo S."/>
            <person name="Robb S."/>
            <person name="Idnurm A."/>
            <person name="Muszewska A."/>
            <person name="Steczkiewicz K."/>
            <person name="Masonjones S."/>
            <person name="Liao H.L."/>
            <person name="Gajdeczka M.T."/>
            <person name="Anike F."/>
            <person name="Vuek A."/>
            <person name="Anishchenko I.M."/>
            <person name="Voigt K."/>
            <person name="de Hoog G.S."/>
            <person name="Smith M.E."/>
            <person name="Heitman J."/>
            <person name="Vilgalys R."/>
            <person name="Stajich J.E."/>
        </authorList>
    </citation>
    <scope>NUCLEOTIDE SEQUENCE [LARGE SCALE GENOMIC DNA]</scope>
    <source>
        <strain evidence="1 2">LSU 92-RS-03</strain>
    </source>
</reference>
<protein>
    <submittedName>
        <fullName evidence="1">Uncharacterized protein</fullName>
    </submittedName>
</protein>
<evidence type="ECO:0000313" key="1">
    <source>
        <dbReference type="EMBL" id="RCH92317.1"/>
    </source>
</evidence>
<organism evidence="1 2">
    <name type="scientific">Rhizopus stolonifer</name>
    <name type="common">Rhizopus nigricans</name>
    <dbReference type="NCBI Taxonomy" id="4846"/>
    <lineage>
        <taxon>Eukaryota</taxon>
        <taxon>Fungi</taxon>
        <taxon>Fungi incertae sedis</taxon>
        <taxon>Mucoromycota</taxon>
        <taxon>Mucoromycotina</taxon>
        <taxon>Mucoromycetes</taxon>
        <taxon>Mucorales</taxon>
        <taxon>Mucorineae</taxon>
        <taxon>Rhizopodaceae</taxon>
        <taxon>Rhizopus</taxon>
    </lineage>
</organism>
<comment type="caution">
    <text evidence="1">The sequence shown here is derived from an EMBL/GenBank/DDBJ whole genome shotgun (WGS) entry which is preliminary data.</text>
</comment>
<dbReference type="EMBL" id="PJQM01002860">
    <property type="protein sequence ID" value="RCH92317.1"/>
    <property type="molecule type" value="Genomic_DNA"/>
</dbReference>
<name>A0A367JQU7_RHIST</name>
<evidence type="ECO:0000313" key="2">
    <source>
        <dbReference type="Proteomes" id="UP000253551"/>
    </source>
</evidence>
<accession>A0A367JQU7</accession>
<sequence>MQRKTHNARQTEELAWGQELKDLENIKRKYLWLSTQCLHNKPTYNFVNMLVLLFNDVTPKHSSHGKQRSKTKILN</sequence>
<dbReference type="Proteomes" id="UP000253551">
    <property type="component" value="Unassembled WGS sequence"/>
</dbReference>
<dbReference type="AlphaFoldDB" id="A0A367JQU7"/>
<feature type="non-terminal residue" evidence="1">
    <location>
        <position position="75"/>
    </location>
</feature>
<gene>
    <name evidence="1" type="ORF">CU098_011234</name>
</gene>